<dbReference type="Proteomes" id="UP000007939">
    <property type="component" value="Chromosome"/>
</dbReference>
<evidence type="ECO:0000313" key="10">
    <source>
        <dbReference type="EMBL" id="AEC02742.1"/>
    </source>
</evidence>
<dbReference type="Gene3D" id="1.10.3720.10">
    <property type="entry name" value="MetI-like"/>
    <property type="match status" value="1"/>
</dbReference>
<dbReference type="PANTHER" id="PTHR43744:SF8">
    <property type="entry name" value="SN-GLYCEROL-3-PHOSPHATE TRANSPORT SYSTEM PERMEASE PROTEIN UGPE"/>
    <property type="match status" value="1"/>
</dbReference>
<evidence type="ECO:0000256" key="1">
    <source>
        <dbReference type="ARBA" id="ARBA00004651"/>
    </source>
</evidence>
<feature type="transmembrane region" description="Helical" evidence="8">
    <location>
        <begin position="108"/>
        <end position="129"/>
    </location>
</feature>
<dbReference type="AlphaFoldDB" id="F4GIX4"/>
<gene>
    <name evidence="10" type="ordered locus">Spico_1539</name>
</gene>
<dbReference type="CDD" id="cd06261">
    <property type="entry name" value="TM_PBP2"/>
    <property type="match status" value="1"/>
</dbReference>
<comment type="similarity">
    <text evidence="8">Belongs to the binding-protein-dependent transport system permease family.</text>
</comment>
<feature type="transmembrane region" description="Helical" evidence="8">
    <location>
        <begin position="252"/>
        <end position="270"/>
    </location>
</feature>
<keyword evidence="3 8" id="KW-0813">Transport</keyword>
<keyword evidence="7 8" id="KW-0472">Membrane</keyword>
<name>F4GIX4_PARC1</name>
<proteinExistence type="inferred from homology"/>
<evidence type="ECO:0000256" key="2">
    <source>
        <dbReference type="ARBA" id="ARBA00020515"/>
    </source>
</evidence>
<evidence type="ECO:0000256" key="7">
    <source>
        <dbReference type="ARBA" id="ARBA00023136"/>
    </source>
</evidence>
<dbReference type="GO" id="GO:0005886">
    <property type="term" value="C:plasma membrane"/>
    <property type="evidence" value="ECO:0007669"/>
    <property type="project" value="UniProtKB-SubCell"/>
</dbReference>
<evidence type="ECO:0000256" key="3">
    <source>
        <dbReference type="ARBA" id="ARBA00022448"/>
    </source>
</evidence>
<dbReference type="RefSeq" id="WP_013740136.1">
    <property type="nucleotide sequence ID" value="NC_015436.1"/>
</dbReference>
<dbReference type="HOGENOM" id="CLU_016047_1_2_12"/>
<accession>F4GIX4</accession>
<dbReference type="KEGG" id="scc:Spico_1539"/>
<sequence length="284" mass="31954">MTAMTTRKTVRRVILSTLLLLLGLAFLFPLYIMLINSLKNRAELYMSPVALPMGMLWGNYAEAARKMDFMRALGNSLFITIVSVVFIVIFSSMCAWMIARKNDKLSKLVYFIFVATMLIPFQTLMMPLVQMMKWSRQTLGVPVLNTYGGIIFMYIGFGMSLAVFLFHGFVKGIPLSLEEAATLDGCSRGGVFWRIVFPMLKPTIVTVIILDIIWIWNDYLLPSLVLNNKALRTIPLSTSSFFGVFTIQWNQAMAGLTMAIIPVIIFYFCAQKYIIKGVAAGAVK</sequence>
<feature type="transmembrane region" description="Helical" evidence="8">
    <location>
        <begin position="12"/>
        <end position="32"/>
    </location>
</feature>
<keyword evidence="4" id="KW-1003">Cell membrane</keyword>
<feature type="domain" description="ABC transmembrane type-1" evidence="9">
    <location>
        <begin position="73"/>
        <end position="270"/>
    </location>
</feature>
<dbReference type="PROSITE" id="PS50928">
    <property type="entry name" value="ABC_TM1"/>
    <property type="match status" value="1"/>
</dbReference>
<evidence type="ECO:0000256" key="4">
    <source>
        <dbReference type="ARBA" id="ARBA00022475"/>
    </source>
</evidence>
<evidence type="ECO:0000256" key="5">
    <source>
        <dbReference type="ARBA" id="ARBA00022692"/>
    </source>
</evidence>
<dbReference type="STRING" id="760011.Spico_1539"/>
<keyword evidence="5 8" id="KW-0812">Transmembrane</keyword>
<evidence type="ECO:0000313" key="11">
    <source>
        <dbReference type="Proteomes" id="UP000007939"/>
    </source>
</evidence>
<dbReference type="Pfam" id="PF00528">
    <property type="entry name" value="BPD_transp_1"/>
    <property type="match status" value="1"/>
</dbReference>
<dbReference type="PANTHER" id="PTHR43744">
    <property type="entry name" value="ABC TRANSPORTER PERMEASE PROTEIN MG189-RELATED-RELATED"/>
    <property type="match status" value="1"/>
</dbReference>
<comment type="subcellular location">
    <subcellularLocation>
        <location evidence="1 8">Cell membrane</location>
        <topology evidence="1 8">Multi-pass membrane protein</topology>
    </subcellularLocation>
</comment>
<evidence type="ECO:0000259" key="9">
    <source>
        <dbReference type="PROSITE" id="PS50928"/>
    </source>
</evidence>
<feature type="transmembrane region" description="Helical" evidence="8">
    <location>
        <begin position="72"/>
        <end position="96"/>
    </location>
</feature>
<dbReference type="EMBL" id="CP002659">
    <property type="protein sequence ID" value="AEC02742.1"/>
    <property type="molecule type" value="Genomic_DNA"/>
</dbReference>
<organism evidence="10 11">
    <name type="scientific">Parasphaerochaeta coccoides (strain ATCC BAA-1237 / DSM 17374 / SPN1)</name>
    <name type="common">Sphaerochaeta coccoides</name>
    <dbReference type="NCBI Taxonomy" id="760011"/>
    <lineage>
        <taxon>Bacteria</taxon>
        <taxon>Pseudomonadati</taxon>
        <taxon>Spirochaetota</taxon>
        <taxon>Spirochaetia</taxon>
        <taxon>Spirochaetales</taxon>
        <taxon>Sphaerochaetaceae</taxon>
        <taxon>Parasphaerochaeta</taxon>
    </lineage>
</organism>
<dbReference type="InterPro" id="IPR035906">
    <property type="entry name" value="MetI-like_sf"/>
</dbReference>
<reference evidence="10 11" key="2">
    <citation type="journal article" date="2012" name="Stand. Genomic Sci.">
        <title>Complete genome sequence of the termite hindgut bacterium Spirochaeta coccoides type strain (SPN1(T)), reclassification in the genus Sphaerochaeta as Sphaerochaeta coccoides comb. nov. and emendations of the family Spirochaetaceae and the genus Sphaerochaeta.</title>
        <authorList>
            <person name="Abt B."/>
            <person name="Han C."/>
            <person name="Scheuner C."/>
            <person name="Lu M."/>
            <person name="Lapidus A."/>
            <person name="Nolan M."/>
            <person name="Lucas S."/>
            <person name="Hammon N."/>
            <person name="Deshpande S."/>
            <person name="Cheng J.F."/>
            <person name="Tapia R."/>
            <person name="Goodwin L.A."/>
            <person name="Pitluck S."/>
            <person name="Liolios K."/>
            <person name="Pagani I."/>
            <person name="Ivanova N."/>
            <person name="Mavromatis K."/>
            <person name="Mikhailova N."/>
            <person name="Huntemann M."/>
            <person name="Pati A."/>
            <person name="Chen A."/>
            <person name="Palaniappan K."/>
            <person name="Land M."/>
            <person name="Hauser L."/>
            <person name="Brambilla E.M."/>
            <person name="Rohde M."/>
            <person name="Spring S."/>
            <person name="Gronow S."/>
            <person name="Goker M."/>
            <person name="Woyke T."/>
            <person name="Bristow J."/>
            <person name="Eisen J.A."/>
            <person name="Markowitz V."/>
            <person name="Hugenholtz P."/>
            <person name="Kyrpides N.C."/>
            <person name="Klenk H.P."/>
            <person name="Detter J.C."/>
        </authorList>
    </citation>
    <scope>NUCLEOTIDE SEQUENCE [LARGE SCALE GENOMIC DNA]</scope>
    <source>
        <strain evidence="11">ATCC BAA-1237 / DSM 17374 / SPN1</strain>
    </source>
</reference>
<dbReference type="InterPro" id="IPR000515">
    <property type="entry name" value="MetI-like"/>
</dbReference>
<dbReference type="SUPFAM" id="SSF161098">
    <property type="entry name" value="MetI-like"/>
    <property type="match status" value="1"/>
</dbReference>
<reference evidence="11" key="1">
    <citation type="submission" date="2011-04" db="EMBL/GenBank/DDBJ databases">
        <title>The complete genome of Spirochaeta coccoides DSM 17374.</title>
        <authorList>
            <person name="Lucas S."/>
            <person name="Copeland A."/>
            <person name="Lapidus A."/>
            <person name="Bruce D."/>
            <person name="Goodwin L."/>
            <person name="Pitluck S."/>
            <person name="Peters L."/>
            <person name="Kyrpides N."/>
            <person name="Mavromatis K."/>
            <person name="Pagani I."/>
            <person name="Ivanova N."/>
            <person name="Ovchinnikova G."/>
            <person name="Lu M."/>
            <person name="Detter J.C."/>
            <person name="Tapia R."/>
            <person name="Han C."/>
            <person name="Land M."/>
            <person name="Hauser L."/>
            <person name="Markowitz V."/>
            <person name="Cheng J.-F."/>
            <person name="Hugenholtz P."/>
            <person name="Woyke T."/>
            <person name="Wu D."/>
            <person name="Spring S."/>
            <person name="Schroeder M."/>
            <person name="Brambilla E."/>
            <person name="Klenk H.-P."/>
            <person name="Eisen J.A."/>
        </authorList>
    </citation>
    <scope>NUCLEOTIDE SEQUENCE [LARGE SCALE GENOMIC DNA]</scope>
    <source>
        <strain evidence="11">ATCC BAA-1237 / DSM 17374 / SPN1</strain>
    </source>
</reference>
<evidence type="ECO:0000256" key="8">
    <source>
        <dbReference type="RuleBase" id="RU363032"/>
    </source>
</evidence>
<feature type="transmembrane region" description="Helical" evidence="8">
    <location>
        <begin position="191"/>
        <end position="216"/>
    </location>
</feature>
<dbReference type="eggNOG" id="COG0395">
    <property type="taxonomic scope" value="Bacteria"/>
</dbReference>
<dbReference type="GO" id="GO:0055085">
    <property type="term" value="P:transmembrane transport"/>
    <property type="evidence" value="ECO:0007669"/>
    <property type="project" value="InterPro"/>
</dbReference>
<feature type="transmembrane region" description="Helical" evidence="8">
    <location>
        <begin position="149"/>
        <end position="170"/>
    </location>
</feature>
<protein>
    <recommendedName>
        <fullName evidence="2">sn-glycerol-3-phosphate transport system permease protein UgpE</fullName>
    </recommendedName>
</protein>
<keyword evidence="11" id="KW-1185">Reference proteome</keyword>
<evidence type="ECO:0000256" key="6">
    <source>
        <dbReference type="ARBA" id="ARBA00022989"/>
    </source>
</evidence>
<keyword evidence="6 8" id="KW-1133">Transmembrane helix</keyword>